<evidence type="ECO:0000313" key="2">
    <source>
        <dbReference type="EMBL" id="GJE97413.1"/>
    </source>
</evidence>
<evidence type="ECO:0000256" key="1">
    <source>
        <dbReference type="SAM" id="SignalP"/>
    </source>
</evidence>
<dbReference type="EMBL" id="BPQB01000071">
    <property type="protein sequence ID" value="GJE97413.1"/>
    <property type="molecule type" value="Genomic_DNA"/>
</dbReference>
<proteinExistence type="predicted"/>
<keyword evidence="1" id="KW-0732">Signal</keyword>
<keyword evidence="3" id="KW-1185">Reference proteome</keyword>
<evidence type="ECO:0008006" key="4">
    <source>
        <dbReference type="Google" id="ProtNLM"/>
    </source>
</evidence>
<protein>
    <recommendedName>
        <fullName evidence="4">Secreted protein</fullName>
    </recommendedName>
</protein>
<dbReference type="Proteomes" id="UP000703269">
    <property type="component" value="Unassembled WGS sequence"/>
</dbReference>
<dbReference type="AlphaFoldDB" id="A0A9P3GK74"/>
<comment type="caution">
    <text evidence="2">The sequence shown here is derived from an EMBL/GenBank/DDBJ whole genome shotgun (WGS) entry which is preliminary data.</text>
</comment>
<accession>A0A9P3GK74</accession>
<organism evidence="2 3">
    <name type="scientific">Phanerochaete sordida</name>
    <dbReference type="NCBI Taxonomy" id="48140"/>
    <lineage>
        <taxon>Eukaryota</taxon>
        <taxon>Fungi</taxon>
        <taxon>Dikarya</taxon>
        <taxon>Basidiomycota</taxon>
        <taxon>Agaricomycotina</taxon>
        <taxon>Agaricomycetes</taxon>
        <taxon>Polyporales</taxon>
        <taxon>Phanerochaetaceae</taxon>
        <taxon>Phanerochaete</taxon>
    </lineage>
</organism>
<feature type="signal peptide" evidence="1">
    <location>
        <begin position="1"/>
        <end position="19"/>
    </location>
</feature>
<sequence length="189" mass="20157">MKSLAYAAALVSTAVLVSAVAVDTVKSPEVCVPGTEKLVTSRDVNGKQYSVHTCETVAGAAPQAEAPGNGTSLTKRDQNLCGAPCTTYCNRGTGGPNPNDCSTLASENQNNGQFDLPAGQTWYWNYGTCQVWQINTSGGNEYYCYDQNNWAGVVNYLAWNCQESTGGYAGGSCHFYDNTGVGWVEVQTY</sequence>
<gene>
    <name evidence="2" type="ORF">PsYK624_136300</name>
</gene>
<name>A0A9P3GK74_9APHY</name>
<feature type="chain" id="PRO_5040183366" description="Secreted protein" evidence="1">
    <location>
        <begin position="20"/>
        <end position="189"/>
    </location>
</feature>
<reference evidence="2 3" key="1">
    <citation type="submission" date="2021-08" db="EMBL/GenBank/DDBJ databases">
        <title>Draft Genome Sequence of Phanerochaete sordida strain YK-624.</title>
        <authorList>
            <person name="Mori T."/>
            <person name="Dohra H."/>
            <person name="Suzuki T."/>
            <person name="Kawagishi H."/>
            <person name="Hirai H."/>
        </authorList>
    </citation>
    <scope>NUCLEOTIDE SEQUENCE [LARGE SCALE GENOMIC DNA]</scope>
    <source>
        <strain evidence="2 3">YK-624</strain>
    </source>
</reference>
<evidence type="ECO:0000313" key="3">
    <source>
        <dbReference type="Proteomes" id="UP000703269"/>
    </source>
</evidence>
<dbReference type="OrthoDB" id="2797326at2759"/>